<proteinExistence type="predicted"/>
<dbReference type="Proteomes" id="UP001218218">
    <property type="component" value="Unassembled WGS sequence"/>
</dbReference>
<accession>A0AAD6ZF60</accession>
<protein>
    <submittedName>
        <fullName evidence="1">Uncharacterized protein</fullName>
    </submittedName>
</protein>
<reference evidence="1" key="1">
    <citation type="submission" date="2023-03" db="EMBL/GenBank/DDBJ databases">
        <title>Massive genome expansion in bonnet fungi (Mycena s.s.) driven by repeated elements and novel gene families across ecological guilds.</title>
        <authorList>
            <consortium name="Lawrence Berkeley National Laboratory"/>
            <person name="Harder C.B."/>
            <person name="Miyauchi S."/>
            <person name="Viragh M."/>
            <person name="Kuo A."/>
            <person name="Thoen E."/>
            <person name="Andreopoulos B."/>
            <person name="Lu D."/>
            <person name="Skrede I."/>
            <person name="Drula E."/>
            <person name="Henrissat B."/>
            <person name="Morin E."/>
            <person name="Kohler A."/>
            <person name="Barry K."/>
            <person name="LaButti K."/>
            <person name="Morin E."/>
            <person name="Salamov A."/>
            <person name="Lipzen A."/>
            <person name="Mereny Z."/>
            <person name="Hegedus B."/>
            <person name="Baldrian P."/>
            <person name="Stursova M."/>
            <person name="Weitz H."/>
            <person name="Taylor A."/>
            <person name="Grigoriev I.V."/>
            <person name="Nagy L.G."/>
            <person name="Martin F."/>
            <person name="Kauserud H."/>
        </authorList>
    </citation>
    <scope>NUCLEOTIDE SEQUENCE</scope>
    <source>
        <strain evidence="1">CBHHK002</strain>
    </source>
</reference>
<dbReference type="AlphaFoldDB" id="A0AAD6ZF60"/>
<organism evidence="1 2">
    <name type="scientific">Mycena albidolilacea</name>
    <dbReference type="NCBI Taxonomy" id="1033008"/>
    <lineage>
        <taxon>Eukaryota</taxon>
        <taxon>Fungi</taxon>
        <taxon>Dikarya</taxon>
        <taxon>Basidiomycota</taxon>
        <taxon>Agaricomycotina</taxon>
        <taxon>Agaricomycetes</taxon>
        <taxon>Agaricomycetidae</taxon>
        <taxon>Agaricales</taxon>
        <taxon>Marasmiineae</taxon>
        <taxon>Mycenaceae</taxon>
        <taxon>Mycena</taxon>
    </lineage>
</organism>
<evidence type="ECO:0000313" key="1">
    <source>
        <dbReference type="EMBL" id="KAJ7319348.1"/>
    </source>
</evidence>
<comment type="caution">
    <text evidence="1">The sequence shown here is derived from an EMBL/GenBank/DDBJ whole genome shotgun (WGS) entry which is preliminary data.</text>
</comment>
<keyword evidence="2" id="KW-1185">Reference proteome</keyword>
<sequence length="217" mass="23899">MTKVKTSVQFNGSHQIRKACCLSPTGTIVTDTIVPCSSYEREPVQEFYASCHTKMRVLRSAGAGQSSDHIDLASGVELDRTALPRIITNPPGSKQTICASASARYQKFPKLWDLFFSTGIKNGNGYLKIVTGVEGSGYASERLTGDFPKSAMKPAIPSKLKARLVRPLSWRCVLVPRARRHLNASQLCGAVVVALPGLRVSQRKMFWQRQIPLRIPI</sequence>
<dbReference type="EMBL" id="JARIHO010000054">
    <property type="protein sequence ID" value="KAJ7319348.1"/>
    <property type="molecule type" value="Genomic_DNA"/>
</dbReference>
<evidence type="ECO:0000313" key="2">
    <source>
        <dbReference type="Proteomes" id="UP001218218"/>
    </source>
</evidence>
<gene>
    <name evidence="1" type="ORF">DFH08DRAFT_819291</name>
</gene>
<name>A0AAD6ZF60_9AGAR</name>